<dbReference type="Pfam" id="PF00201">
    <property type="entry name" value="UDPGT"/>
    <property type="match status" value="1"/>
</dbReference>
<organism evidence="6 7">
    <name type="scientific">Fopius arisanus</name>
    <dbReference type="NCBI Taxonomy" id="64838"/>
    <lineage>
        <taxon>Eukaryota</taxon>
        <taxon>Metazoa</taxon>
        <taxon>Ecdysozoa</taxon>
        <taxon>Arthropoda</taxon>
        <taxon>Hexapoda</taxon>
        <taxon>Insecta</taxon>
        <taxon>Pterygota</taxon>
        <taxon>Neoptera</taxon>
        <taxon>Endopterygota</taxon>
        <taxon>Hymenoptera</taxon>
        <taxon>Apocrita</taxon>
        <taxon>Ichneumonoidea</taxon>
        <taxon>Braconidae</taxon>
        <taxon>Opiinae</taxon>
        <taxon>Fopius</taxon>
    </lineage>
</organism>
<evidence type="ECO:0000313" key="7">
    <source>
        <dbReference type="RefSeq" id="XP_011296946.1"/>
    </source>
</evidence>
<evidence type="ECO:0000313" key="6">
    <source>
        <dbReference type="Proteomes" id="UP000694866"/>
    </source>
</evidence>
<reference evidence="7" key="1">
    <citation type="submission" date="2025-08" db="UniProtKB">
        <authorList>
            <consortium name="RefSeq"/>
        </authorList>
    </citation>
    <scope>IDENTIFICATION</scope>
    <source>
        <strain evidence="7">USDA-PBARC FA_bdor</strain>
        <tissue evidence="7">Whole organism</tissue>
    </source>
</reference>
<keyword evidence="4" id="KW-1133">Transmembrane helix</keyword>
<comment type="similarity">
    <text evidence="1">Belongs to the UDP-glycosyltransferase family.</text>
</comment>
<dbReference type="PANTHER" id="PTHR48043">
    <property type="entry name" value="EG:EG0003.4 PROTEIN-RELATED"/>
    <property type="match status" value="1"/>
</dbReference>
<dbReference type="FunFam" id="3.40.50.2000:FF:000050">
    <property type="entry name" value="UDP-glucuronosyltransferase"/>
    <property type="match status" value="1"/>
</dbReference>
<evidence type="ECO:0000256" key="5">
    <source>
        <dbReference type="SAM" id="SignalP"/>
    </source>
</evidence>
<feature type="transmembrane region" description="Helical" evidence="4">
    <location>
        <begin position="488"/>
        <end position="511"/>
    </location>
</feature>
<keyword evidence="5" id="KW-0732">Signal</keyword>
<dbReference type="OrthoDB" id="5835829at2759"/>
<dbReference type="CDD" id="cd03784">
    <property type="entry name" value="GT1_Gtf-like"/>
    <property type="match status" value="1"/>
</dbReference>
<name>A0A9R1STN5_9HYME</name>
<keyword evidence="6" id="KW-1185">Reference proteome</keyword>
<dbReference type="InterPro" id="IPR050271">
    <property type="entry name" value="UDP-glycosyltransferase"/>
</dbReference>
<protein>
    <submittedName>
        <fullName evidence="7">UDP-glucuronosyltransferase-like</fullName>
    </submittedName>
</protein>
<dbReference type="AlphaFoldDB" id="A0A9R1STN5"/>
<keyword evidence="4" id="KW-0812">Transmembrane</keyword>
<dbReference type="SUPFAM" id="SSF53756">
    <property type="entry name" value="UDP-Glycosyltransferase/glycogen phosphorylase"/>
    <property type="match status" value="1"/>
</dbReference>
<dbReference type="KEGG" id="fas:105262832"/>
<proteinExistence type="inferred from homology"/>
<keyword evidence="3" id="KW-0808">Transferase</keyword>
<evidence type="ECO:0000256" key="2">
    <source>
        <dbReference type="ARBA" id="ARBA00022676"/>
    </source>
</evidence>
<keyword evidence="2" id="KW-0328">Glycosyltransferase</keyword>
<dbReference type="GO" id="GO:0008194">
    <property type="term" value="F:UDP-glycosyltransferase activity"/>
    <property type="evidence" value="ECO:0007669"/>
    <property type="project" value="InterPro"/>
</dbReference>
<feature type="signal peptide" evidence="5">
    <location>
        <begin position="1"/>
        <end position="22"/>
    </location>
</feature>
<accession>A0A9R1STN5</accession>
<dbReference type="GeneID" id="105262832"/>
<evidence type="ECO:0000256" key="4">
    <source>
        <dbReference type="SAM" id="Phobius"/>
    </source>
</evidence>
<sequence>MDSIRWWTLTLFLGVFIAECKSARILAVFPLASASHSAVLHTITVELAKRGHELVVFDGYPVGTEIENLKNYREHHLVENEVSSQELRQVLKRQVNLLQLMLKLPEVSERLMERTFSNPEMSRLIEPNSEETFDLIIIEWVTWDSLNALGYRFKAPVIGLITVPISAFGFSIGLPFHSIDVPPYMTGETGEKTFFQRLKGFAIDFALTSFMYYTLNRQQRVIEKYFGSDYPHVYDLMRNVSMIFTDQEHWMPHPTIGAPNVINMGGIHVSRESEQQLTIDMKKFLDSADNGFIYFSLGSTLPGHYMSDETRKIFTEVFAAIPYRVIWKWEADLPGKPDNVFISKWLPQRAILAHPAIKAFIYQGGLQSTEEAISAGVPLVALPIFGDQQSNVNKMVNVGGAVKLDMHSLTKEDLQKAIMEVVLNNKYKQKIMELRDLLNDRPHDPVNNTMWWIEYVIRHKGAYHLKLTRSTLIWYQAQNLDVIALSTIILLILLFVIYKIFSSIVSLCRWIRIKNIDKIKQS</sequence>
<dbReference type="Proteomes" id="UP000694866">
    <property type="component" value="Unplaced"/>
</dbReference>
<dbReference type="PANTHER" id="PTHR48043:SF159">
    <property type="entry name" value="EG:EG0003.4 PROTEIN-RELATED"/>
    <property type="match status" value="1"/>
</dbReference>
<gene>
    <name evidence="7" type="primary">LOC105262832</name>
</gene>
<dbReference type="InterPro" id="IPR002213">
    <property type="entry name" value="UDP_glucos_trans"/>
</dbReference>
<dbReference type="RefSeq" id="XP_011296946.1">
    <property type="nucleotide sequence ID" value="XM_011298644.1"/>
</dbReference>
<evidence type="ECO:0000256" key="1">
    <source>
        <dbReference type="ARBA" id="ARBA00009995"/>
    </source>
</evidence>
<feature type="chain" id="PRO_5040506402" evidence="5">
    <location>
        <begin position="23"/>
        <end position="522"/>
    </location>
</feature>
<dbReference type="Gene3D" id="3.40.50.2000">
    <property type="entry name" value="Glycogen Phosphorylase B"/>
    <property type="match status" value="1"/>
</dbReference>
<evidence type="ECO:0000256" key="3">
    <source>
        <dbReference type="ARBA" id="ARBA00022679"/>
    </source>
</evidence>
<keyword evidence="4" id="KW-0472">Membrane</keyword>